<organism evidence="2 3">
    <name type="scientific">Zhongshania borealis</name>
    <dbReference type="NCBI Taxonomy" id="889488"/>
    <lineage>
        <taxon>Bacteria</taxon>
        <taxon>Pseudomonadati</taxon>
        <taxon>Pseudomonadota</taxon>
        <taxon>Gammaproteobacteria</taxon>
        <taxon>Cellvibrionales</taxon>
        <taxon>Spongiibacteraceae</taxon>
        <taxon>Zhongshania</taxon>
    </lineage>
</organism>
<proteinExistence type="predicted"/>
<dbReference type="Proteomes" id="UP001500392">
    <property type="component" value="Unassembled WGS sequence"/>
</dbReference>
<evidence type="ECO:0000313" key="2">
    <source>
        <dbReference type="EMBL" id="GAA4106058.1"/>
    </source>
</evidence>
<dbReference type="InterPro" id="IPR021549">
    <property type="entry name" value="DUF2894"/>
</dbReference>
<feature type="compositionally biased region" description="Basic residues" evidence="1">
    <location>
        <begin position="231"/>
        <end position="240"/>
    </location>
</feature>
<dbReference type="EMBL" id="BAABDM010000012">
    <property type="protein sequence ID" value="GAA4106058.1"/>
    <property type="molecule type" value="Genomic_DNA"/>
</dbReference>
<name>A0ABP7X6U2_9GAMM</name>
<evidence type="ECO:0000256" key="1">
    <source>
        <dbReference type="SAM" id="MobiDB-lite"/>
    </source>
</evidence>
<dbReference type="Pfam" id="PF11445">
    <property type="entry name" value="DUF2894"/>
    <property type="match status" value="1"/>
</dbReference>
<dbReference type="RefSeq" id="WP_344938784.1">
    <property type="nucleotide sequence ID" value="NZ_BAABDM010000012.1"/>
</dbReference>
<sequence>MNSAALLEQLAMLREAGADRFDPVRFRYIEALANRAHGAREPLGERLTEKSSLSLRDYLVASTRSGGDERDNSPPGPAHPTIAALISLRRDLDRSQVGANSGSSDFERQLQEQEGELLQGGLFTPAEGEADSVSTQQESTAPPLKASQTMRVHQQRRAAEKRIELAIAEGPESPGPLNPQMLAIKALTIMRDISPQYLNRYVSYLDTLFWVEQLDTAANNKADKKNSRVGARAKSKKKTS</sequence>
<feature type="region of interest" description="Disordered" evidence="1">
    <location>
        <begin position="220"/>
        <end position="240"/>
    </location>
</feature>
<accession>A0ABP7X6U2</accession>
<evidence type="ECO:0000313" key="3">
    <source>
        <dbReference type="Proteomes" id="UP001500392"/>
    </source>
</evidence>
<gene>
    <name evidence="2" type="ORF">GCM10022414_36270</name>
</gene>
<keyword evidence="3" id="KW-1185">Reference proteome</keyword>
<comment type="caution">
    <text evidence="2">The sequence shown here is derived from an EMBL/GenBank/DDBJ whole genome shotgun (WGS) entry which is preliminary data.</text>
</comment>
<reference evidence="3" key="1">
    <citation type="journal article" date="2019" name="Int. J. Syst. Evol. Microbiol.">
        <title>The Global Catalogue of Microorganisms (GCM) 10K type strain sequencing project: providing services to taxonomists for standard genome sequencing and annotation.</title>
        <authorList>
            <consortium name="The Broad Institute Genomics Platform"/>
            <consortium name="The Broad Institute Genome Sequencing Center for Infectious Disease"/>
            <person name="Wu L."/>
            <person name="Ma J."/>
        </authorList>
    </citation>
    <scope>NUCLEOTIDE SEQUENCE [LARGE SCALE GENOMIC DNA]</scope>
    <source>
        <strain evidence="3">JCM 17304</strain>
    </source>
</reference>
<protein>
    <submittedName>
        <fullName evidence="2">DUF2894 domain-containing protein</fullName>
    </submittedName>
</protein>